<name>A0AAJ7SDC2_9ACAR</name>
<keyword evidence="2" id="KW-0677">Repeat</keyword>
<evidence type="ECO:0000256" key="6">
    <source>
        <dbReference type="ARBA" id="ARBA00023319"/>
    </source>
</evidence>
<dbReference type="SUPFAM" id="SSF49265">
    <property type="entry name" value="Fibronectin type III"/>
    <property type="match status" value="1"/>
</dbReference>
<evidence type="ECO:0000256" key="2">
    <source>
        <dbReference type="ARBA" id="ARBA00022737"/>
    </source>
</evidence>
<dbReference type="SMART" id="SM00408">
    <property type="entry name" value="IGc2"/>
    <property type="match status" value="9"/>
</dbReference>
<dbReference type="InterPro" id="IPR051275">
    <property type="entry name" value="Cell_adhesion_signaling"/>
</dbReference>
<feature type="domain" description="Ig-like" evidence="9">
    <location>
        <begin position="855"/>
        <end position="945"/>
    </location>
</feature>
<dbReference type="GeneID" id="100905568"/>
<feature type="region of interest" description="Disordered" evidence="7">
    <location>
        <begin position="1"/>
        <end position="30"/>
    </location>
</feature>
<dbReference type="GO" id="GO:0009653">
    <property type="term" value="P:anatomical structure morphogenesis"/>
    <property type="evidence" value="ECO:0007669"/>
    <property type="project" value="UniProtKB-ARBA"/>
</dbReference>
<dbReference type="PANTHER" id="PTHR11640:SF136">
    <property type="entry name" value="NEPHRIN"/>
    <property type="match status" value="1"/>
</dbReference>
<dbReference type="GO" id="GO:0050839">
    <property type="term" value="F:cell adhesion molecule binding"/>
    <property type="evidence" value="ECO:0007669"/>
    <property type="project" value="TreeGrafter"/>
</dbReference>
<feature type="domain" description="Ig-like" evidence="9">
    <location>
        <begin position="142"/>
        <end position="245"/>
    </location>
</feature>
<dbReference type="Proteomes" id="UP000694867">
    <property type="component" value="Unplaced"/>
</dbReference>
<sequence>MATAPQQKTTLPAETRDDVQDEDDDDNDHDYEHLSRCVQQSFRVRPTNSEVVEGQSVYMRCEVNNQDGQVQWAKDGFVLGYERDVPGYERYSMSGNAMRGEHHLLISNATVDDDGDYQCQVAPAKNSKAIWANAKLTVLLPPKTIEISNYINNSAVVVKQHEMIPLSCVVGQSKPAAEIKWFRNNAEIHQPDMIEYKTIEGDNGRLSAISTITLRPSPEDNGVVYSCQALHHKLEPPLISMVRLSVLFPPGPPEILGYAEGEVLRAGNAVELRCVSRGGNPLATVLWYKGSDTKPIDSRFTTTNRDSINPLKFIANASDNNAVYRCAASNQISKPETAQVKLSVHYGPSNATIEHDPSSTAKVGDRVTMKCRSAPSNPKADISWTVDGRPVNGTKPQSRLVDGGWITTSELSVEITKEGRKMKVFNCYAVNQALGETVVQTAAVDIIYPPTQTKIYGYKDDKPMKAGEVYTLFCVTKGGNPPPQHVWYRGNSRMESVSKTDNVTVKSEVTFTATEKDNGRTIRCEASQANSAPQKSSVTPKVVFGPYNVSVTAMGSFTAGRNATLECRSGSSNPPSEVTWWKNNKLLEAGQHDSSISGNYGGTIVVSKLILNPVLAEDHGAIIRCQATNPRLQRSEHHTMDLLVEHSPVLSLRVDSLTFLEGDAALVQNVIVSAYPLVSRWEWLHEGKRVPVAKDAEEYRGPRHRVSYKADSLNFTEIHRNDSGMYVLKVQNKVGWGETNFTVDVHYPASITHVDEVVYADEGSNPTFQCQIDAHPVHNDTVYWERENFDMTRTRTTFKGRADEKTATSFFTVFNVSRADIGIFNCIANNRLVTSSASKGAMLVVNFKAEIDRHPALSKAAANESGVARLKCRAEGAREVMFSWRRNNVELRGPKYEVFQRRVEGSYVQWESELVISDVRTSDYGNYTCVAQSDLGLDHAQVLLTTIGSPGNPVFVSLSNATVSSIVVSWEPGFSGGLAQSFKLRYRPHDQPNEGYIYREVLTPVVYNATITGLYVDTAYDFSVQAYNSFGESDFTEVVTGRTLDEIAESNGQPLPSAISKVDIPKMIITSVSVVGTSLLLLNILLVVCFVRKKKSKRQKDEGTYHSYSEESEHSATKPAAIEMYAPPPSYTNATVATAETVSSASDKSDTVHFSSDDSTSKPSFILEGATETSVRYQQGHSTLPTFYHDDSSLVTAKPQVAPMIDRHATLPARHHLHRVHYAPNVERRLSEAEYPYYRANHPGPPTPPGRTSASANAASVGGVALRGDMYNVGYITYPHAELTSFNSNPLAANRISEHDGHLV</sequence>
<dbReference type="InterPro" id="IPR013098">
    <property type="entry name" value="Ig_I-set"/>
</dbReference>
<dbReference type="SMART" id="SM00409">
    <property type="entry name" value="IG"/>
    <property type="match status" value="9"/>
</dbReference>
<keyword evidence="6" id="KW-0393">Immunoglobulin domain</keyword>
<feature type="domain" description="Ig-like" evidence="9">
    <location>
        <begin position="40"/>
        <end position="137"/>
    </location>
</feature>
<feature type="compositionally biased region" description="Basic and acidic residues" evidence="7">
    <location>
        <begin position="1147"/>
        <end position="1160"/>
    </location>
</feature>
<feature type="compositionally biased region" description="Acidic residues" evidence="7">
    <location>
        <begin position="19"/>
        <end position="29"/>
    </location>
</feature>
<evidence type="ECO:0000256" key="7">
    <source>
        <dbReference type="SAM" id="MobiDB-lite"/>
    </source>
</evidence>
<dbReference type="InterPro" id="IPR003599">
    <property type="entry name" value="Ig_sub"/>
</dbReference>
<dbReference type="PANTHER" id="PTHR11640">
    <property type="entry name" value="NEPHRIN"/>
    <property type="match status" value="1"/>
</dbReference>
<dbReference type="InterPro" id="IPR036116">
    <property type="entry name" value="FN3_sf"/>
</dbReference>
<feature type="domain" description="Fibronectin type-III" evidence="10">
    <location>
        <begin position="949"/>
        <end position="1046"/>
    </location>
</feature>
<dbReference type="RefSeq" id="XP_028966592.1">
    <property type="nucleotide sequence ID" value="XM_029110759.1"/>
</dbReference>
<dbReference type="InterPro" id="IPR013783">
    <property type="entry name" value="Ig-like_fold"/>
</dbReference>
<evidence type="ECO:0000256" key="8">
    <source>
        <dbReference type="SAM" id="Phobius"/>
    </source>
</evidence>
<dbReference type="GO" id="GO:0098609">
    <property type="term" value="P:cell-cell adhesion"/>
    <property type="evidence" value="ECO:0007669"/>
    <property type="project" value="TreeGrafter"/>
</dbReference>
<dbReference type="GO" id="GO:0030154">
    <property type="term" value="P:cell differentiation"/>
    <property type="evidence" value="ECO:0007669"/>
    <property type="project" value="UniProtKB-ARBA"/>
</dbReference>
<feature type="region of interest" description="Disordered" evidence="7">
    <location>
        <begin position="1100"/>
        <end position="1119"/>
    </location>
</feature>
<dbReference type="KEGG" id="goe:100905568"/>
<dbReference type="CDD" id="cd00096">
    <property type="entry name" value="Ig"/>
    <property type="match status" value="1"/>
</dbReference>
<dbReference type="PROSITE" id="PS50853">
    <property type="entry name" value="FN3"/>
    <property type="match status" value="1"/>
</dbReference>
<feature type="domain" description="Ig-like" evidence="9">
    <location>
        <begin position="450"/>
        <end position="539"/>
    </location>
</feature>
<evidence type="ECO:0000313" key="12">
    <source>
        <dbReference type="RefSeq" id="XP_028966592.1"/>
    </source>
</evidence>
<feature type="compositionally biased region" description="Basic and acidic residues" evidence="7">
    <location>
        <begin position="1100"/>
        <end position="1116"/>
    </location>
</feature>
<keyword evidence="5" id="KW-0325">Glycoprotein</keyword>
<feature type="domain" description="Ig-like" evidence="9">
    <location>
        <begin position="348"/>
        <end position="445"/>
    </location>
</feature>
<accession>A0AAJ7SDC2</accession>
<organism evidence="11 12">
    <name type="scientific">Galendromus occidentalis</name>
    <name type="common">western predatory mite</name>
    <dbReference type="NCBI Taxonomy" id="34638"/>
    <lineage>
        <taxon>Eukaryota</taxon>
        <taxon>Metazoa</taxon>
        <taxon>Ecdysozoa</taxon>
        <taxon>Arthropoda</taxon>
        <taxon>Chelicerata</taxon>
        <taxon>Arachnida</taxon>
        <taxon>Acari</taxon>
        <taxon>Parasitiformes</taxon>
        <taxon>Mesostigmata</taxon>
        <taxon>Gamasina</taxon>
        <taxon>Phytoseioidea</taxon>
        <taxon>Phytoseiidae</taxon>
        <taxon>Typhlodrominae</taxon>
        <taxon>Galendromus</taxon>
    </lineage>
</organism>
<dbReference type="Pfam" id="PF08205">
    <property type="entry name" value="C2-set_2"/>
    <property type="match status" value="4"/>
</dbReference>
<evidence type="ECO:0000259" key="10">
    <source>
        <dbReference type="PROSITE" id="PS50853"/>
    </source>
</evidence>
<evidence type="ECO:0000259" key="9">
    <source>
        <dbReference type="PROSITE" id="PS50835"/>
    </source>
</evidence>
<comment type="subcellular location">
    <subcellularLocation>
        <location evidence="1">Membrane</location>
        <topology evidence="1">Single-pass type I membrane protein</topology>
    </subcellularLocation>
</comment>
<dbReference type="InterPro" id="IPR003598">
    <property type="entry name" value="Ig_sub2"/>
</dbReference>
<dbReference type="CDD" id="cd00063">
    <property type="entry name" value="FN3"/>
    <property type="match status" value="1"/>
</dbReference>
<keyword evidence="11" id="KW-1185">Reference proteome</keyword>
<keyword evidence="8" id="KW-1133">Transmembrane helix</keyword>
<dbReference type="InterPro" id="IPR013162">
    <property type="entry name" value="CD80_C2-set"/>
</dbReference>
<proteinExistence type="predicted"/>
<dbReference type="InterPro" id="IPR036179">
    <property type="entry name" value="Ig-like_dom_sf"/>
</dbReference>
<feature type="domain" description="Ig-like" evidence="9">
    <location>
        <begin position="253"/>
        <end position="343"/>
    </location>
</feature>
<feature type="domain" description="Ig-like" evidence="9">
    <location>
        <begin position="540"/>
        <end position="641"/>
    </location>
</feature>
<dbReference type="Pfam" id="PF07679">
    <property type="entry name" value="I-set"/>
    <property type="match status" value="2"/>
</dbReference>
<dbReference type="InterPro" id="IPR003961">
    <property type="entry name" value="FN3_dom"/>
</dbReference>
<evidence type="ECO:0000256" key="3">
    <source>
        <dbReference type="ARBA" id="ARBA00023136"/>
    </source>
</evidence>
<evidence type="ECO:0000313" key="11">
    <source>
        <dbReference type="Proteomes" id="UP000694867"/>
    </source>
</evidence>
<dbReference type="SMART" id="SM00060">
    <property type="entry name" value="FN3"/>
    <property type="match status" value="1"/>
</dbReference>
<feature type="compositionally biased region" description="Polar residues" evidence="7">
    <location>
        <begin position="1"/>
        <end position="12"/>
    </location>
</feature>
<dbReference type="SUPFAM" id="SSF48726">
    <property type="entry name" value="Immunoglobulin"/>
    <property type="match status" value="9"/>
</dbReference>
<dbReference type="PROSITE" id="PS50835">
    <property type="entry name" value="IG_LIKE"/>
    <property type="match status" value="8"/>
</dbReference>
<keyword evidence="8" id="KW-0812">Transmembrane</keyword>
<keyword evidence="4" id="KW-1015">Disulfide bond</keyword>
<dbReference type="Gene3D" id="2.60.40.10">
    <property type="entry name" value="Immunoglobulins"/>
    <property type="match status" value="10"/>
</dbReference>
<dbReference type="GO" id="GO:0005911">
    <property type="term" value="C:cell-cell junction"/>
    <property type="evidence" value="ECO:0007669"/>
    <property type="project" value="TreeGrafter"/>
</dbReference>
<feature type="domain" description="Ig-like" evidence="9">
    <location>
        <begin position="748"/>
        <end position="844"/>
    </location>
</feature>
<dbReference type="Pfam" id="PF00047">
    <property type="entry name" value="ig"/>
    <property type="match status" value="2"/>
</dbReference>
<evidence type="ECO:0000256" key="4">
    <source>
        <dbReference type="ARBA" id="ARBA00023157"/>
    </source>
</evidence>
<protein>
    <submittedName>
        <fullName evidence="12">Nephrin</fullName>
    </submittedName>
</protein>
<evidence type="ECO:0000256" key="5">
    <source>
        <dbReference type="ARBA" id="ARBA00023180"/>
    </source>
</evidence>
<dbReference type="GO" id="GO:0005886">
    <property type="term" value="C:plasma membrane"/>
    <property type="evidence" value="ECO:0007669"/>
    <property type="project" value="TreeGrafter"/>
</dbReference>
<dbReference type="InterPro" id="IPR007110">
    <property type="entry name" value="Ig-like_dom"/>
</dbReference>
<feature type="transmembrane region" description="Helical" evidence="8">
    <location>
        <begin position="1067"/>
        <end position="1091"/>
    </location>
</feature>
<dbReference type="InterPro" id="IPR013151">
    <property type="entry name" value="Immunoglobulin_dom"/>
</dbReference>
<reference evidence="12" key="1">
    <citation type="submission" date="2025-08" db="UniProtKB">
        <authorList>
            <consortium name="RefSeq"/>
        </authorList>
    </citation>
    <scope>IDENTIFICATION</scope>
</reference>
<keyword evidence="3 8" id="KW-0472">Membrane</keyword>
<evidence type="ECO:0000256" key="1">
    <source>
        <dbReference type="ARBA" id="ARBA00004479"/>
    </source>
</evidence>
<dbReference type="Pfam" id="PF00041">
    <property type="entry name" value="fn3"/>
    <property type="match status" value="1"/>
</dbReference>
<gene>
    <name evidence="12" type="primary">LOC100905568</name>
</gene>
<feature type="region of interest" description="Disordered" evidence="7">
    <location>
        <begin position="1142"/>
        <end position="1163"/>
    </location>
</feature>